<dbReference type="Pfam" id="PF13505">
    <property type="entry name" value="OMP_b-brl"/>
    <property type="match status" value="1"/>
</dbReference>
<evidence type="ECO:0000313" key="4">
    <source>
        <dbReference type="Proteomes" id="UP000642809"/>
    </source>
</evidence>
<feature type="domain" description="Outer membrane protein beta-barrel" evidence="2">
    <location>
        <begin position="13"/>
        <end position="168"/>
    </location>
</feature>
<accession>A0A8J3D5J4</accession>
<comment type="caution">
    <text evidence="3">The sequence shown here is derived from an EMBL/GenBank/DDBJ whole genome shotgun (WGS) entry which is preliminary data.</text>
</comment>
<dbReference type="InterPro" id="IPR027385">
    <property type="entry name" value="Beta-barrel_OMP"/>
</dbReference>
<keyword evidence="1" id="KW-0732">Signal</keyword>
<name>A0A8J3D5J4_9BACT</name>
<dbReference type="EMBL" id="BMYF01000039">
    <property type="protein sequence ID" value="GHB53690.1"/>
    <property type="molecule type" value="Genomic_DNA"/>
</dbReference>
<gene>
    <name evidence="3" type="ORF">GCM10008106_37560</name>
</gene>
<protein>
    <recommendedName>
        <fullName evidence="2">Outer membrane protein beta-barrel domain-containing protein</fullName>
    </recommendedName>
</protein>
<sequence>MAITMRGFFLSCLLCLLSVNLLLAQEVKFGVGAGQSLIKGEQSKERVAGIRYNAMYEFQPYRSPLAFGFSASFLQSDAPYTRPNGEFYEQMRVIPVAFVPKLMFSEYDSKAFVKAMIGGQQTRSVITGDNFNRTNQEFGFYGGIGAGIELGITSFLFTVLEYELGVVGSRLLNSPVIHSAQIAIGVKFN</sequence>
<reference evidence="3" key="2">
    <citation type="submission" date="2020-09" db="EMBL/GenBank/DDBJ databases">
        <authorList>
            <person name="Sun Q."/>
            <person name="Kim S."/>
        </authorList>
    </citation>
    <scope>NUCLEOTIDE SEQUENCE</scope>
    <source>
        <strain evidence="3">KCTC 23224</strain>
    </source>
</reference>
<evidence type="ECO:0000313" key="3">
    <source>
        <dbReference type="EMBL" id="GHB53690.1"/>
    </source>
</evidence>
<evidence type="ECO:0000259" key="2">
    <source>
        <dbReference type="Pfam" id="PF13505"/>
    </source>
</evidence>
<dbReference type="Proteomes" id="UP000642809">
    <property type="component" value="Unassembled WGS sequence"/>
</dbReference>
<dbReference type="RefSeq" id="WP_189586707.1">
    <property type="nucleotide sequence ID" value="NZ_BMYF01000039.1"/>
</dbReference>
<reference evidence="3" key="1">
    <citation type="journal article" date="2014" name="Int. J. Syst. Evol. Microbiol.">
        <title>Complete genome sequence of Corynebacterium casei LMG S-19264T (=DSM 44701T), isolated from a smear-ripened cheese.</title>
        <authorList>
            <consortium name="US DOE Joint Genome Institute (JGI-PGF)"/>
            <person name="Walter F."/>
            <person name="Albersmeier A."/>
            <person name="Kalinowski J."/>
            <person name="Ruckert C."/>
        </authorList>
    </citation>
    <scope>NUCLEOTIDE SEQUENCE</scope>
    <source>
        <strain evidence="3">KCTC 23224</strain>
    </source>
</reference>
<organism evidence="3 4">
    <name type="scientific">Mongoliitalea lutea</name>
    <dbReference type="NCBI Taxonomy" id="849756"/>
    <lineage>
        <taxon>Bacteria</taxon>
        <taxon>Pseudomonadati</taxon>
        <taxon>Bacteroidota</taxon>
        <taxon>Cytophagia</taxon>
        <taxon>Cytophagales</taxon>
        <taxon>Cyclobacteriaceae</taxon>
        <taxon>Mongoliitalea</taxon>
    </lineage>
</organism>
<proteinExistence type="predicted"/>
<dbReference type="AlphaFoldDB" id="A0A8J3D5J4"/>
<evidence type="ECO:0000256" key="1">
    <source>
        <dbReference type="ARBA" id="ARBA00022729"/>
    </source>
</evidence>
<keyword evidence="4" id="KW-1185">Reference proteome</keyword>